<protein>
    <submittedName>
        <fullName evidence="2">PA2169 family four-helix-bundle protein</fullName>
    </submittedName>
</protein>
<proteinExistence type="predicted"/>
<dbReference type="PIRSF" id="PIRSF029477">
    <property type="entry name" value="UCP029477"/>
    <property type="match status" value="1"/>
</dbReference>
<sequence>METTKEKADQNIHENVVNNLQDLLEKNYDAEKGFTKAMKDAKNQNLKRFLQNQAAQRSRFATELDQQIRNLNEQPKESGSLTGNLHRTWIDIKSSVAGNTDEAVLEECIRGEKASWKEYEEKLQKQNFSPNISGLLKNQATEIHNTLNRVKTLEDLADVE</sequence>
<dbReference type="AlphaFoldDB" id="A0A5C6YXE9"/>
<dbReference type="OrthoDB" id="282393at2"/>
<gene>
    <name evidence="2" type="ORF">ESU54_14910</name>
</gene>
<dbReference type="InterPro" id="IPR009078">
    <property type="entry name" value="Ferritin-like_SF"/>
</dbReference>
<keyword evidence="3" id="KW-1185">Reference proteome</keyword>
<dbReference type="RefSeq" id="WP_111845047.1">
    <property type="nucleotide sequence ID" value="NZ_UEGI01000012.1"/>
</dbReference>
<dbReference type="InterPro" id="IPR019052">
    <property type="entry name" value="DUF2383"/>
</dbReference>
<organism evidence="2 3">
    <name type="scientific">Aequorivita antarctica</name>
    <dbReference type="NCBI Taxonomy" id="153266"/>
    <lineage>
        <taxon>Bacteria</taxon>
        <taxon>Pseudomonadati</taxon>
        <taxon>Bacteroidota</taxon>
        <taxon>Flavobacteriia</taxon>
        <taxon>Flavobacteriales</taxon>
        <taxon>Flavobacteriaceae</taxon>
        <taxon>Aequorivita</taxon>
    </lineage>
</organism>
<accession>A0A5C6YXE9</accession>
<feature type="domain" description="DUF2383" evidence="1">
    <location>
        <begin position="16"/>
        <end position="124"/>
    </location>
</feature>
<dbReference type="Proteomes" id="UP000321497">
    <property type="component" value="Unassembled WGS sequence"/>
</dbReference>
<dbReference type="NCBIfam" id="TIGR02284">
    <property type="entry name" value="PA2169 family four-helix-bundle protein"/>
    <property type="match status" value="1"/>
</dbReference>
<evidence type="ECO:0000313" key="2">
    <source>
        <dbReference type="EMBL" id="TXD71870.1"/>
    </source>
</evidence>
<evidence type="ECO:0000313" key="3">
    <source>
        <dbReference type="Proteomes" id="UP000321497"/>
    </source>
</evidence>
<dbReference type="InterPro" id="IPR012347">
    <property type="entry name" value="Ferritin-like"/>
</dbReference>
<name>A0A5C6YXE9_9FLAO</name>
<evidence type="ECO:0000259" key="1">
    <source>
        <dbReference type="Pfam" id="PF09537"/>
    </source>
</evidence>
<dbReference type="Gene3D" id="1.20.1260.10">
    <property type="match status" value="1"/>
</dbReference>
<dbReference type="InterPro" id="IPR011971">
    <property type="entry name" value="CHP02284"/>
</dbReference>
<reference evidence="2 3" key="1">
    <citation type="submission" date="2019-08" db="EMBL/GenBank/DDBJ databases">
        <title>Genome of Aequorivita antarctica SW49 (type strain).</title>
        <authorList>
            <person name="Bowman J.P."/>
        </authorList>
    </citation>
    <scope>NUCLEOTIDE SEQUENCE [LARGE SCALE GENOMIC DNA]</scope>
    <source>
        <strain evidence="2 3">SW49</strain>
    </source>
</reference>
<dbReference type="InterPro" id="IPR016920">
    <property type="entry name" value="UCP029477"/>
</dbReference>
<comment type="caution">
    <text evidence="2">The sequence shown here is derived from an EMBL/GenBank/DDBJ whole genome shotgun (WGS) entry which is preliminary data.</text>
</comment>
<dbReference type="Pfam" id="PF09537">
    <property type="entry name" value="DUF2383"/>
    <property type="match status" value="1"/>
</dbReference>
<dbReference type="SUPFAM" id="SSF47240">
    <property type="entry name" value="Ferritin-like"/>
    <property type="match status" value="1"/>
</dbReference>
<dbReference type="EMBL" id="VORT01000012">
    <property type="protein sequence ID" value="TXD71870.1"/>
    <property type="molecule type" value="Genomic_DNA"/>
</dbReference>